<dbReference type="EMBL" id="KE346338">
    <property type="protein sequence ID" value="EXC33379.1"/>
    <property type="molecule type" value="Genomic_DNA"/>
</dbReference>
<accession>W9SAR9</accession>
<organism evidence="1 2">
    <name type="scientific">Morus notabilis</name>
    <dbReference type="NCBI Taxonomy" id="981085"/>
    <lineage>
        <taxon>Eukaryota</taxon>
        <taxon>Viridiplantae</taxon>
        <taxon>Streptophyta</taxon>
        <taxon>Embryophyta</taxon>
        <taxon>Tracheophyta</taxon>
        <taxon>Spermatophyta</taxon>
        <taxon>Magnoliopsida</taxon>
        <taxon>eudicotyledons</taxon>
        <taxon>Gunneridae</taxon>
        <taxon>Pentapetalae</taxon>
        <taxon>rosids</taxon>
        <taxon>fabids</taxon>
        <taxon>Rosales</taxon>
        <taxon>Moraceae</taxon>
        <taxon>Moreae</taxon>
        <taxon>Morus</taxon>
    </lineage>
</organism>
<dbReference type="Proteomes" id="UP000030645">
    <property type="component" value="Unassembled WGS sequence"/>
</dbReference>
<proteinExistence type="predicted"/>
<evidence type="ECO:0000313" key="1">
    <source>
        <dbReference type="EMBL" id="EXC33379.1"/>
    </source>
</evidence>
<sequence length="183" mass="20634">MKGDRSTWLARRRASGLARSDGDQICLQINTRGGLHHSSLAKWCGDFEVNNNILGHGYRVWEGVRNWPISTATSNHLSKPIGSHCRRRPTPASSCFVLLDKCVQQLDLLCQILQIRCCSFAKSRSGELKSFFSVALHRQILSSFAFRLLIEHTHPPQLLAQTGLAQIHRPSQSRSTFLHLAHR</sequence>
<keyword evidence="2" id="KW-1185">Reference proteome</keyword>
<dbReference type="AlphaFoldDB" id="W9SAR9"/>
<evidence type="ECO:0000313" key="2">
    <source>
        <dbReference type="Proteomes" id="UP000030645"/>
    </source>
</evidence>
<reference evidence="2" key="1">
    <citation type="submission" date="2013-01" db="EMBL/GenBank/DDBJ databases">
        <title>Draft Genome Sequence of a Mulberry Tree, Morus notabilis C.K. Schneid.</title>
        <authorList>
            <person name="He N."/>
            <person name="Zhao S."/>
        </authorList>
    </citation>
    <scope>NUCLEOTIDE SEQUENCE</scope>
</reference>
<protein>
    <submittedName>
        <fullName evidence="1">Uncharacterized protein</fullName>
    </submittedName>
</protein>
<name>W9SAR9_9ROSA</name>
<gene>
    <name evidence="1" type="ORF">L484_010789</name>
</gene>